<dbReference type="InterPro" id="IPR021944">
    <property type="entry name" value="DUF3560"/>
</dbReference>
<dbReference type="Proteomes" id="UP001610861">
    <property type="component" value="Unassembled WGS sequence"/>
</dbReference>
<sequence>MTALTITHTAAAGTLLEGTNKGDGSAEILRGTGWRWSARIASWYVPRSRDRAPSRHLIARTAQLLEEAGFEVEVEIDATPRSASDVEQDRHDRAAQRVDELTARAAHQGDRAQQSEAVARRIADGIPFGQPILVGHHSEARHRRDLARAQRARDIEHDARTQQEDLERRAAATAAADAARSEPRAVARRISTLETQLRKITRSIEGYRNHLGDQFPPASGDQLTRLRDELAHVDEDLAHWTRVRAQQIADGSAIALTRDDVACGDLVAYRGQWFPVLRVNAKSVSVRSLAGGSWTDTIPYHQISGHRPKQV</sequence>
<feature type="region of interest" description="Disordered" evidence="1">
    <location>
        <begin position="134"/>
        <end position="163"/>
    </location>
</feature>
<accession>A0ABW7QDV2</accession>
<comment type="caution">
    <text evidence="2">The sequence shown here is derived from an EMBL/GenBank/DDBJ whole genome shotgun (WGS) entry which is preliminary data.</text>
</comment>
<feature type="compositionally biased region" description="Basic and acidic residues" evidence="1">
    <location>
        <begin position="146"/>
        <end position="163"/>
    </location>
</feature>
<dbReference type="Pfam" id="PF12083">
    <property type="entry name" value="DUF3560"/>
    <property type="match status" value="1"/>
</dbReference>
<dbReference type="RefSeq" id="WP_397558515.1">
    <property type="nucleotide sequence ID" value="NZ_JBIQWL010000015.1"/>
</dbReference>
<reference evidence="2 3" key="1">
    <citation type="submission" date="2024-09" db="EMBL/GenBank/DDBJ databases">
        <authorList>
            <person name="Pan X."/>
        </authorList>
    </citation>
    <scope>NUCLEOTIDE SEQUENCE [LARGE SCALE GENOMIC DNA]</scope>
    <source>
        <strain evidence="2 3">B2969</strain>
    </source>
</reference>
<evidence type="ECO:0000313" key="3">
    <source>
        <dbReference type="Proteomes" id="UP001610861"/>
    </source>
</evidence>
<evidence type="ECO:0000256" key="1">
    <source>
        <dbReference type="SAM" id="MobiDB-lite"/>
    </source>
</evidence>
<evidence type="ECO:0000313" key="2">
    <source>
        <dbReference type="EMBL" id="MFH8253090.1"/>
    </source>
</evidence>
<keyword evidence="3" id="KW-1185">Reference proteome</keyword>
<dbReference type="EMBL" id="JBIQWL010000015">
    <property type="protein sequence ID" value="MFH8253090.1"/>
    <property type="molecule type" value="Genomic_DNA"/>
</dbReference>
<gene>
    <name evidence="2" type="ORF">ACH3VR_22170</name>
</gene>
<protein>
    <submittedName>
        <fullName evidence="2">DUF3560 domain-containing protein</fullName>
    </submittedName>
</protein>
<name>A0ABW7QDV2_9MICO</name>
<proteinExistence type="predicted"/>
<organism evidence="2 3">
    <name type="scientific">Microbacterium alkaliflavum</name>
    <dbReference type="NCBI Taxonomy" id="3248839"/>
    <lineage>
        <taxon>Bacteria</taxon>
        <taxon>Bacillati</taxon>
        <taxon>Actinomycetota</taxon>
        <taxon>Actinomycetes</taxon>
        <taxon>Micrococcales</taxon>
        <taxon>Microbacteriaceae</taxon>
        <taxon>Microbacterium</taxon>
    </lineage>
</organism>